<feature type="transmembrane region" description="Helical" evidence="1">
    <location>
        <begin position="12"/>
        <end position="37"/>
    </location>
</feature>
<evidence type="ECO:0000313" key="3">
    <source>
        <dbReference type="Proteomes" id="UP000060602"/>
    </source>
</evidence>
<dbReference type="PANTHER" id="PTHR34219:SF4">
    <property type="entry name" value="PEPSY DOMAIN-CONTAINING PROTEIN"/>
    <property type="match status" value="1"/>
</dbReference>
<organism evidence="2 3">
    <name type="scientific">Alcaligenes xylosoxydans xylosoxydans</name>
    <name type="common">Achromobacter xylosoxidans</name>
    <dbReference type="NCBI Taxonomy" id="85698"/>
    <lineage>
        <taxon>Bacteria</taxon>
        <taxon>Pseudomonadati</taxon>
        <taxon>Pseudomonadota</taxon>
        <taxon>Betaproteobacteria</taxon>
        <taxon>Burkholderiales</taxon>
        <taxon>Alcaligenaceae</taxon>
        <taxon>Achromobacter</taxon>
    </lineage>
</organism>
<sequence length="628" mass="67697">MRQGGLRQRMAWLHTWCGLVCAWLLCLIFLAGTLSVFRAPISHWMGAEPALPGDVRDIGRPAVLAAAGQWLDGEGAAARFWRIELPSADNRAMRVFWRDAAGVTREAALDPRNGAMLPQPWGRKTEGGRHFMVLHYTLYGGNFGFWLVGWLSVGMLVALLSGVIVHKRIFKDFFTFRPGRGARAWLDGHNASAVLTLPFQLMIVYTGLAIFYTSYMPGPLRALYGEQGMARWHQELAAAGPGAAGRDAMTDARLAPEVPGRLQLGAFLAAAEVAMDSPARMLMVERPGQATETIRVFGRVDEAASVRRFTGQAGRAAFRAASGEMTELRRADAAPGADVAHGVMERLHLATYGGWPLRWMYFLFGLAGTVMIATGAVLYAVKRRARHDGAFGAATPAFQRVVESLNVAAIAGGAVACIAYFHGNRLIPADWPARGQWEIRVFFLAWLATLLHALVRPPSRAWREQFGMAALLCLSLPLVNGLTTGQSIATYVAAGDAIAASVEGVILLAGLLCLWLAGKVGRARWTPPLAGRTPPAPPGYRWRVLARVALAVLGGYALATLGATAMAQWLSSPGLAGRPVAVVAGTLCAFLFYALAAMWVFAARRAWGYLLGMAMLLALLVWAVGRGV</sequence>
<dbReference type="Proteomes" id="UP000060602">
    <property type="component" value="Chromosome"/>
</dbReference>
<feature type="transmembrane region" description="Helical" evidence="1">
    <location>
        <begin position="498"/>
        <end position="517"/>
    </location>
</feature>
<keyword evidence="1" id="KW-1133">Transmembrane helix</keyword>
<dbReference type="AlphaFoldDB" id="A0A120LGN4"/>
<keyword evidence="1" id="KW-0812">Transmembrane</keyword>
<feature type="transmembrane region" description="Helical" evidence="1">
    <location>
        <begin position="548"/>
        <end position="570"/>
    </location>
</feature>
<proteinExistence type="predicted"/>
<dbReference type="Pfam" id="PF03929">
    <property type="entry name" value="PepSY_TM"/>
    <property type="match status" value="1"/>
</dbReference>
<name>A0A120LGN4_ALCXX</name>
<feature type="transmembrane region" description="Helical" evidence="1">
    <location>
        <begin position="143"/>
        <end position="165"/>
    </location>
</feature>
<feature type="transmembrane region" description="Helical" evidence="1">
    <location>
        <begin position="582"/>
        <end position="601"/>
    </location>
</feature>
<evidence type="ECO:0000313" key="2">
    <source>
        <dbReference type="EMBL" id="AMG34627.1"/>
    </source>
</evidence>
<evidence type="ECO:0000256" key="1">
    <source>
        <dbReference type="SAM" id="Phobius"/>
    </source>
</evidence>
<dbReference type="PANTHER" id="PTHR34219">
    <property type="entry name" value="IRON-REGULATED INNER MEMBRANE PROTEIN-RELATED"/>
    <property type="match status" value="1"/>
</dbReference>
<reference evidence="3" key="1">
    <citation type="submission" date="2015-12" db="EMBL/GenBank/DDBJ databases">
        <title>FDA dAtabase for Regulatory Grade micrObial Sequences (FDA-ARGOS): Supporting development and validation of Infectious Disease Dx tests.</title>
        <authorList>
            <person name="Case J."/>
            <person name="Tallon L."/>
            <person name="Sadzewicz L."/>
            <person name="Sengamalay N."/>
            <person name="Ott S."/>
            <person name="Godinez A."/>
            <person name="Nagaraj S."/>
            <person name="Nadendla S."/>
            <person name="Sichtig H."/>
        </authorList>
    </citation>
    <scope>NUCLEOTIDE SEQUENCE [LARGE SCALE GENOMIC DNA]</scope>
    <source>
        <strain evidence="3">FDAARGOS_147</strain>
    </source>
</reference>
<dbReference type="EMBL" id="CP014060">
    <property type="protein sequence ID" value="AMG34627.1"/>
    <property type="molecule type" value="Genomic_DNA"/>
</dbReference>
<feature type="transmembrane region" description="Helical" evidence="1">
    <location>
        <begin position="608"/>
        <end position="625"/>
    </location>
</feature>
<feature type="transmembrane region" description="Helical" evidence="1">
    <location>
        <begin position="359"/>
        <end position="381"/>
    </location>
</feature>
<feature type="transmembrane region" description="Helical" evidence="1">
    <location>
        <begin position="467"/>
        <end position="492"/>
    </location>
</feature>
<protein>
    <submittedName>
        <fullName evidence="2">PepSY domain-containing protein</fullName>
    </submittedName>
</protein>
<keyword evidence="1" id="KW-0472">Membrane</keyword>
<accession>A0A120LGN4</accession>
<feature type="transmembrane region" description="Helical" evidence="1">
    <location>
        <begin position="401"/>
        <end position="422"/>
    </location>
</feature>
<gene>
    <name evidence="2" type="ORF">AL504_00220</name>
</gene>
<dbReference type="RefSeq" id="WP_061070740.1">
    <property type="nucleotide sequence ID" value="NZ_CP014060.2"/>
</dbReference>
<feature type="transmembrane region" description="Helical" evidence="1">
    <location>
        <begin position="193"/>
        <end position="215"/>
    </location>
</feature>
<feature type="transmembrane region" description="Helical" evidence="1">
    <location>
        <begin position="437"/>
        <end position="455"/>
    </location>
</feature>
<dbReference type="InterPro" id="IPR005625">
    <property type="entry name" value="PepSY-ass_TM"/>
</dbReference>